<comment type="caution">
    <text evidence="1">The sequence shown here is derived from an EMBL/GenBank/DDBJ whole genome shotgun (WGS) entry which is preliminary data.</text>
</comment>
<sequence>MPTTYWRGTRAGKLKTQPNKNLKLDSFEMPTAYWRGTRGTWASCYWILIFRHFRKGIPIRKARWERKGTFGLCKRRVKDELF</sequence>
<evidence type="ECO:0000313" key="1">
    <source>
        <dbReference type="EMBL" id="KAJ6971667.1"/>
    </source>
</evidence>
<evidence type="ECO:0000313" key="2">
    <source>
        <dbReference type="Proteomes" id="UP001164929"/>
    </source>
</evidence>
<dbReference type="Proteomes" id="UP001164929">
    <property type="component" value="Chromosome 14"/>
</dbReference>
<dbReference type="AlphaFoldDB" id="A0AAD6LQX0"/>
<name>A0AAD6LQX0_9ROSI</name>
<organism evidence="1 2">
    <name type="scientific">Populus alba x Populus x berolinensis</name>
    <dbReference type="NCBI Taxonomy" id="444605"/>
    <lineage>
        <taxon>Eukaryota</taxon>
        <taxon>Viridiplantae</taxon>
        <taxon>Streptophyta</taxon>
        <taxon>Embryophyta</taxon>
        <taxon>Tracheophyta</taxon>
        <taxon>Spermatophyta</taxon>
        <taxon>Magnoliopsida</taxon>
        <taxon>eudicotyledons</taxon>
        <taxon>Gunneridae</taxon>
        <taxon>Pentapetalae</taxon>
        <taxon>rosids</taxon>
        <taxon>fabids</taxon>
        <taxon>Malpighiales</taxon>
        <taxon>Salicaceae</taxon>
        <taxon>Saliceae</taxon>
        <taxon>Populus</taxon>
    </lineage>
</organism>
<proteinExistence type="predicted"/>
<accession>A0AAD6LQX0</accession>
<keyword evidence="2" id="KW-1185">Reference proteome</keyword>
<reference evidence="1" key="1">
    <citation type="journal article" date="2023" name="Mol. Ecol. Resour.">
        <title>Chromosome-level genome assembly of a triploid poplar Populus alba 'Berolinensis'.</title>
        <authorList>
            <person name="Chen S."/>
            <person name="Yu Y."/>
            <person name="Wang X."/>
            <person name="Wang S."/>
            <person name="Zhang T."/>
            <person name="Zhou Y."/>
            <person name="He R."/>
            <person name="Meng N."/>
            <person name="Wang Y."/>
            <person name="Liu W."/>
            <person name="Liu Z."/>
            <person name="Liu J."/>
            <person name="Guo Q."/>
            <person name="Huang H."/>
            <person name="Sederoff R.R."/>
            <person name="Wang G."/>
            <person name="Qu G."/>
            <person name="Chen S."/>
        </authorList>
    </citation>
    <scope>NUCLEOTIDE SEQUENCE</scope>
    <source>
        <strain evidence="1">SC-2020</strain>
    </source>
</reference>
<gene>
    <name evidence="1" type="ORF">NC653_032248</name>
</gene>
<dbReference type="EMBL" id="JAQIZT010000014">
    <property type="protein sequence ID" value="KAJ6971667.1"/>
    <property type="molecule type" value="Genomic_DNA"/>
</dbReference>
<protein>
    <submittedName>
        <fullName evidence="1">Uncharacterized protein</fullName>
    </submittedName>
</protein>